<accession>A0AAJ5YTE7</accession>
<evidence type="ECO:0000256" key="2">
    <source>
        <dbReference type="ARBA" id="ARBA00009889"/>
    </source>
</evidence>
<organism evidence="13 14">
    <name type="scientific">Malassezia yamatoensis</name>
    <dbReference type="NCBI Taxonomy" id="253288"/>
    <lineage>
        <taxon>Eukaryota</taxon>
        <taxon>Fungi</taxon>
        <taxon>Dikarya</taxon>
        <taxon>Basidiomycota</taxon>
        <taxon>Ustilaginomycotina</taxon>
        <taxon>Malasseziomycetes</taxon>
        <taxon>Malasseziales</taxon>
        <taxon>Malasseziaceae</taxon>
        <taxon>Malassezia</taxon>
    </lineage>
</organism>
<feature type="region of interest" description="Disordered" evidence="10">
    <location>
        <begin position="121"/>
        <end position="187"/>
    </location>
</feature>
<feature type="compositionally biased region" description="Basic and acidic residues" evidence="10">
    <location>
        <begin position="1142"/>
        <end position="1163"/>
    </location>
</feature>
<evidence type="ECO:0000259" key="12">
    <source>
        <dbReference type="PROSITE" id="PS51194"/>
    </source>
</evidence>
<protein>
    <recommendedName>
        <fullName evidence="9">ATP-dependent DNA helicase</fullName>
        <ecNumber evidence="9">3.6.4.12</ecNumber>
    </recommendedName>
</protein>
<evidence type="ECO:0000256" key="8">
    <source>
        <dbReference type="ARBA" id="ARBA00047995"/>
    </source>
</evidence>
<dbReference type="InterPro" id="IPR001650">
    <property type="entry name" value="Helicase_C-like"/>
</dbReference>
<evidence type="ECO:0000256" key="3">
    <source>
        <dbReference type="ARBA" id="ARBA00022741"/>
    </source>
</evidence>
<keyword evidence="5 13" id="KW-0347">Helicase</keyword>
<name>A0AAJ5YTE7_9BASI</name>
<dbReference type="GO" id="GO:0036297">
    <property type="term" value="P:interstrand cross-link repair"/>
    <property type="evidence" value="ECO:0007669"/>
    <property type="project" value="UniProtKB-ARBA"/>
</dbReference>
<keyword evidence="14" id="KW-1185">Reference proteome</keyword>
<dbReference type="CDD" id="cd18033">
    <property type="entry name" value="DEXDc_FANCM"/>
    <property type="match status" value="1"/>
</dbReference>
<comment type="similarity">
    <text evidence="2 9">Belongs to the DEAD box helicase family. DEAH subfamily. FANCM sub-subfamily.</text>
</comment>
<proteinExistence type="inferred from homology"/>
<feature type="region of interest" description="Disordered" evidence="10">
    <location>
        <begin position="62"/>
        <end position="109"/>
    </location>
</feature>
<dbReference type="SUPFAM" id="SSF52540">
    <property type="entry name" value="P-loop containing nucleoside triphosphate hydrolases"/>
    <property type="match status" value="1"/>
</dbReference>
<feature type="compositionally biased region" description="Polar residues" evidence="10">
    <location>
        <begin position="919"/>
        <end position="946"/>
    </location>
</feature>
<evidence type="ECO:0000256" key="1">
    <source>
        <dbReference type="ARBA" id="ARBA00004123"/>
    </source>
</evidence>
<dbReference type="GO" id="GO:0005524">
    <property type="term" value="F:ATP binding"/>
    <property type="evidence" value="ECO:0007669"/>
    <property type="project" value="UniProtKB-UniRule"/>
</dbReference>
<dbReference type="EMBL" id="CP119944">
    <property type="protein sequence ID" value="WFC99451.1"/>
    <property type="molecule type" value="Genomic_DNA"/>
</dbReference>
<dbReference type="Pfam" id="PF00271">
    <property type="entry name" value="Helicase_C"/>
    <property type="match status" value="1"/>
</dbReference>
<dbReference type="GO" id="GO:0000400">
    <property type="term" value="F:four-way junction DNA binding"/>
    <property type="evidence" value="ECO:0007669"/>
    <property type="project" value="TreeGrafter"/>
</dbReference>
<evidence type="ECO:0000313" key="14">
    <source>
        <dbReference type="Proteomes" id="UP001219567"/>
    </source>
</evidence>
<dbReference type="InterPro" id="IPR044749">
    <property type="entry name" value="FANCM_DEXDc"/>
</dbReference>
<feature type="domain" description="Helicase ATP-binding" evidence="11">
    <location>
        <begin position="307"/>
        <end position="475"/>
    </location>
</feature>
<feature type="region of interest" description="Disordered" evidence="10">
    <location>
        <begin position="816"/>
        <end position="977"/>
    </location>
</feature>
<evidence type="ECO:0000256" key="9">
    <source>
        <dbReference type="RuleBase" id="RU367027"/>
    </source>
</evidence>
<dbReference type="PANTHER" id="PTHR14025">
    <property type="entry name" value="FANCONI ANEMIA GROUP M FANCM FAMILY MEMBER"/>
    <property type="match status" value="1"/>
</dbReference>
<evidence type="ECO:0000256" key="6">
    <source>
        <dbReference type="ARBA" id="ARBA00022840"/>
    </source>
</evidence>
<comment type="subunit">
    <text evidence="9">Interacts with the MHF histone-fold complex to form the FANCM-MHF complex.</text>
</comment>
<feature type="compositionally biased region" description="Polar residues" evidence="10">
    <location>
        <begin position="79"/>
        <end position="105"/>
    </location>
</feature>
<dbReference type="SMART" id="SM00490">
    <property type="entry name" value="HELICc"/>
    <property type="match status" value="1"/>
</dbReference>
<feature type="region of interest" description="Disordered" evidence="10">
    <location>
        <begin position="1016"/>
        <end position="1035"/>
    </location>
</feature>
<feature type="region of interest" description="Disordered" evidence="10">
    <location>
        <begin position="1115"/>
        <end position="1189"/>
    </location>
</feature>
<dbReference type="Gene3D" id="3.40.50.300">
    <property type="entry name" value="P-loop containing nucleotide triphosphate hydrolases"/>
    <property type="match status" value="2"/>
</dbReference>
<dbReference type="CDD" id="cd12091">
    <property type="entry name" value="FANCM_ID"/>
    <property type="match status" value="1"/>
</dbReference>
<reference evidence="13 14" key="1">
    <citation type="submission" date="2023-03" db="EMBL/GenBank/DDBJ databases">
        <title>Mating type loci evolution in Malassezia.</title>
        <authorList>
            <person name="Coelho M.A."/>
        </authorList>
    </citation>
    <scope>NUCLEOTIDE SEQUENCE [LARGE SCALE GENOMIC DNA]</scope>
    <source>
        <strain evidence="13 14">CBS 9725</strain>
    </source>
</reference>
<feature type="compositionally biased region" description="Polar residues" evidence="10">
    <location>
        <begin position="954"/>
        <end position="972"/>
    </location>
</feature>
<dbReference type="GO" id="GO:0005634">
    <property type="term" value="C:nucleus"/>
    <property type="evidence" value="ECO:0007669"/>
    <property type="project" value="UniProtKB-SubCell"/>
</dbReference>
<keyword evidence="3" id="KW-0547">Nucleotide-binding</keyword>
<feature type="domain" description="Helicase C-terminal" evidence="12">
    <location>
        <begin position="636"/>
        <end position="801"/>
    </location>
</feature>
<dbReference type="SMART" id="SM00487">
    <property type="entry name" value="DEXDc"/>
    <property type="match status" value="1"/>
</dbReference>
<dbReference type="GO" id="GO:0045003">
    <property type="term" value="P:double-strand break repair via synthesis-dependent strand annealing"/>
    <property type="evidence" value="ECO:0007669"/>
    <property type="project" value="TreeGrafter"/>
</dbReference>
<evidence type="ECO:0000313" key="13">
    <source>
        <dbReference type="EMBL" id="WFC99451.1"/>
    </source>
</evidence>
<evidence type="ECO:0000256" key="7">
    <source>
        <dbReference type="ARBA" id="ARBA00023242"/>
    </source>
</evidence>
<feature type="region of interest" description="Disordered" evidence="10">
    <location>
        <begin position="250"/>
        <end position="279"/>
    </location>
</feature>
<dbReference type="GO" id="GO:0043138">
    <property type="term" value="F:3'-5' DNA helicase activity"/>
    <property type="evidence" value="ECO:0007669"/>
    <property type="project" value="InterPro"/>
</dbReference>
<dbReference type="InterPro" id="IPR039686">
    <property type="entry name" value="FANCM/Mph1-like_ID"/>
</dbReference>
<dbReference type="PROSITE" id="PS51194">
    <property type="entry name" value="HELICASE_CTER"/>
    <property type="match status" value="1"/>
</dbReference>
<feature type="compositionally biased region" description="Polar residues" evidence="10">
    <location>
        <begin position="156"/>
        <end position="169"/>
    </location>
</feature>
<dbReference type="InterPro" id="IPR027417">
    <property type="entry name" value="P-loop_NTPase"/>
</dbReference>
<dbReference type="PANTHER" id="PTHR14025:SF20">
    <property type="entry name" value="FANCONI ANEMIA GROUP M PROTEIN"/>
    <property type="match status" value="1"/>
</dbReference>
<evidence type="ECO:0000256" key="4">
    <source>
        <dbReference type="ARBA" id="ARBA00022801"/>
    </source>
</evidence>
<feature type="compositionally biased region" description="Polar residues" evidence="10">
    <location>
        <begin position="851"/>
        <end position="866"/>
    </location>
</feature>
<dbReference type="AlphaFoldDB" id="A0AAJ5YTE7"/>
<feature type="compositionally biased region" description="Low complexity" evidence="10">
    <location>
        <begin position="1020"/>
        <end position="1032"/>
    </location>
</feature>
<dbReference type="InterPro" id="IPR011545">
    <property type="entry name" value="DEAD/DEAH_box_helicase_dom"/>
</dbReference>
<keyword evidence="7" id="KW-0539">Nucleus</keyword>
<feature type="compositionally biased region" description="Low complexity" evidence="10">
    <location>
        <begin position="136"/>
        <end position="150"/>
    </location>
</feature>
<dbReference type="GO" id="GO:0016787">
    <property type="term" value="F:hydrolase activity"/>
    <property type="evidence" value="ECO:0007669"/>
    <property type="project" value="UniProtKB-KW"/>
</dbReference>
<comment type="function">
    <text evidence="9">ATP-dependent DNA helicase involved in DNA damage repair by homologous recombination and in genome maintenance. Capable of unwinding D-loops. Plays a role in limiting crossover recombinants during mitotic DNA double-strand break (DSB) repair. Component of a FANCM-MHF complex which promotes gene conversion at blocked replication forks, probably by reversal of the stalled fork.</text>
</comment>
<dbReference type="EC" id="3.6.4.12" evidence="9"/>
<dbReference type="GO" id="GO:0009378">
    <property type="term" value="F:four-way junction helicase activity"/>
    <property type="evidence" value="ECO:0007669"/>
    <property type="project" value="TreeGrafter"/>
</dbReference>
<feature type="compositionally biased region" description="Polar residues" evidence="10">
    <location>
        <begin position="890"/>
        <end position="906"/>
    </location>
</feature>
<gene>
    <name evidence="13" type="primary">MPH1</name>
    <name evidence="13" type="ORF">MYAM1_002195</name>
</gene>
<feature type="compositionally biased region" description="Low complexity" evidence="10">
    <location>
        <begin position="170"/>
        <end position="184"/>
    </location>
</feature>
<dbReference type="Pfam" id="PF00270">
    <property type="entry name" value="DEAD"/>
    <property type="match status" value="1"/>
</dbReference>
<dbReference type="PROSITE" id="PS51192">
    <property type="entry name" value="HELICASE_ATP_BIND_1"/>
    <property type="match status" value="1"/>
</dbReference>
<evidence type="ECO:0000256" key="5">
    <source>
        <dbReference type="ARBA" id="ARBA00022806"/>
    </source>
</evidence>
<evidence type="ECO:0000259" key="11">
    <source>
        <dbReference type="PROSITE" id="PS51192"/>
    </source>
</evidence>
<dbReference type="Proteomes" id="UP001219567">
    <property type="component" value="Chromosome 2"/>
</dbReference>
<dbReference type="FunFam" id="3.40.50.300:FF:000861">
    <property type="entry name" value="Fanconi anemia, complementation group M"/>
    <property type="match status" value="1"/>
</dbReference>
<comment type="subcellular location">
    <subcellularLocation>
        <location evidence="1 9">Nucleus</location>
    </subcellularLocation>
</comment>
<keyword evidence="4 13" id="KW-0378">Hydrolase</keyword>
<sequence>MAQVDAEFDDEFDSSLLAQIDAIEAKHVDQDSDWSSNPSLDQMLVKAFDQMENHGVQNATILSPFSPGHQRTAHYATPRSLNTPRSAFTPRTMNQKQGPTNTPHCVSNGVASKESLPLQSLGNAASPVHPARLQDRSAQNSRISSSPRSSLHGLSPPQSETPPSKNPPHSSSTQSTRSSRSRSSANNFSQNLTQQGLWGHSIAPAAVESSQGSLSVAPNPPTSSTGGFAWATTKVWDHTVFQQGNRVMKKTADDQDEVDDPHYQRPLQHSLPAPPSQSESKIDVDCAAAQTWIYPVNKPLRSYQLNIVQKALFHNVLVALPTGLGKTFIAAVVILNMFRWFPQGKIIFVAPTRPLVTQQQQACHSICGLPWDTAIELTGSTRRSLRDDEWQSKRIFYMTPQTFENDLLSTTCDPRDVVCVVVDEAHRATGNYAYCKVIRHLMYYNPHFRVLALTATPGSHPDKVQEVVDNLHINRIEIRTEEALDIQPYLHTKHEQLVQVSLGEPVEQLRVAWIALMRVFHEPLLKHGVMRQADTGALRSFAVRSAAADANSRAILADKPYLRGSLAQLASMALALQYLSEESVRVFCDRAQSIVSPSKTATKKNQVFSTKNPAFQAFVMAMESVESNKTHPKIHALQDILRSHFQAHQNTRVMIFCSYREVVTEIVESLQAEHIKATPFIGQATDKKGNRGFTQKVQEQILREFQKGVFQVLVATSIGEEGLDIGEVDLIVCYEAVRDSVRALQRVGRTGRQRDGRIVVLMTEGREEQSWQHSKDSYKSVQKLVRSANVIQLYTDVDRLIPAKIKPEPIMCEVEQPAFDPRPLQQKATPRSASKKDTTRKSQSKTKKPRLSQQNTLTFCSANTLRRTQRDEHREDDSDEQDNTHPCAPTKTSNGRTPSKPITNLSDDSDDAEIAIGPQFSSTNSAYTWPTSSMGDKSSAANQSFSKPAAHFQHCSTPQKKTGNLSVPQSGPRTLGTRRVPLANSRCVDPKLPMNAVPCMHDALHANNGPSDTFNASFTSSSMSQEEPFSSSNRFSPHPLVAQLAELDSSNAVADACDRPVPCDAAADDSSHPKDKDCMPLFFLSQESDKSAGESLEKLSPINIPEASSAILATGHASPSLRVTSSPKRTEPRPGKRRRNIDRRWFLDQEAERETDSEVHGESDENDSGFGSSEEDDQDRAAVGEFCATQQEGYNQQSIYLQSLLSQQAPTPFRGRDRLKELLARRNALRPSSEADENCSDAYSQDSFVVGDDEVSWADSSEPF</sequence>
<comment type="catalytic activity">
    <reaction evidence="8 9">
        <text>ATP + H2O = ADP + phosphate + H(+)</text>
        <dbReference type="Rhea" id="RHEA:13065"/>
        <dbReference type="ChEBI" id="CHEBI:15377"/>
        <dbReference type="ChEBI" id="CHEBI:15378"/>
        <dbReference type="ChEBI" id="CHEBI:30616"/>
        <dbReference type="ChEBI" id="CHEBI:43474"/>
        <dbReference type="ChEBI" id="CHEBI:456216"/>
        <dbReference type="EC" id="3.6.4.12"/>
    </reaction>
</comment>
<dbReference type="InterPro" id="IPR014001">
    <property type="entry name" value="Helicase_ATP-bd"/>
</dbReference>
<keyword evidence="6" id="KW-0067">ATP-binding</keyword>
<evidence type="ECO:0000256" key="10">
    <source>
        <dbReference type="SAM" id="MobiDB-lite"/>
    </source>
</evidence>